<keyword evidence="2" id="KW-0012">Acyltransferase</keyword>
<keyword evidence="5" id="KW-1185">Reference proteome</keyword>
<reference evidence="4 5" key="2">
    <citation type="submission" date="2020-08" db="EMBL/GenBank/DDBJ databases">
        <authorList>
            <person name="Ueki A."/>
            <person name="Tonouchi A."/>
        </authorList>
    </citation>
    <scope>NUCLEOTIDE SEQUENCE [LARGE SCALE GENOMIC DNA]</scope>
    <source>
        <strain evidence="4 5">CTTW</strain>
    </source>
</reference>
<dbReference type="InterPro" id="IPR016181">
    <property type="entry name" value="Acyl_CoA_acyltransferase"/>
</dbReference>
<evidence type="ECO:0000256" key="1">
    <source>
        <dbReference type="ARBA" id="ARBA00022679"/>
    </source>
</evidence>
<feature type="domain" description="N-acetyltransferase" evidence="3">
    <location>
        <begin position="2"/>
        <end position="151"/>
    </location>
</feature>
<dbReference type="RefSeq" id="WP_185259020.1">
    <property type="nucleotide sequence ID" value="NZ_AP023368.1"/>
</dbReference>
<reference evidence="4 5" key="1">
    <citation type="submission" date="2020-08" db="EMBL/GenBank/DDBJ databases">
        <title>Draft genome sequencing of an Anaerocolumna strain isolated from anoxic soil subjected to BSD treatment.</title>
        <authorList>
            <person name="Uek A."/>
            <person name="Tonouchi A."/>
        </authorList>
    </citation>
    <scope>NUCLEOTIDE SEQUENCE [LARGE SCALE GENOMIC DNA]</scope>
    <source>
        <strain evidence="4 5">CTTW</strain>
    </source>
</reference>
<sequence length="283" mass="32787">MIYFKTLDNISIEVVHKTFQEAFSDYQVKIELPLWKFQQMLLRRGYHPAISIGAFQDERLVGIVLNGLRQWKGKVTAYDLGTGVIAEFRRQGITSEMLLQVKSLLKTKQVEQYLLEVLKTNQSAIELYNKQGFELQREFSCYQLEKEKFIPKTSVKVKHLERLELKELREFWNFEPSWQNSESSIEAVPEAFEYVIAEYSSTVIAYGMIDKKTGDIPQIAVHKDIRRKGIGSSILSELVRSTDAQRVSVLNVEASDKSMNDFLVQSGFNYQVGQYEMLLKVQF</sequence>
<dbReference type="SUPFAM" id="SSF55729">
    <property type="entry name" value="Acyl-CoA N-acyltransferases (Nat)"/>
    <property type="match status" value="2"/>
</dbReference>
<organism evidence="4 5">
    <name type="scientific">Anaerocolumna chitinilytica</name>
    <dbReference type="NCBI Taxonomy" id="1727145"/>
    <lineage>
        <taxon>Bacteria</taxon>
        <taxon>Bacillati</taxon>
        <taxon>Bacillota</taxon>
        <taxon>Clostridia</taxon>
        <taxon>Lachnospirales</taxon>
        <taxon>Lachnospiraceae</taxon>
        <taxon>Anaerocolumna</taxon>
    </lineage>
</organism>
<dbReference type="PANTHER" id="PTHR43420">
    <property type="entry name" value="ACETYLTRANSFERASE"/>
    <property type="match status" value="1"/>
</dbReference>
<dbReference type="Pfam" id="PF00583">
    <property type="entry name" value="Acetyltransf_1"/>
    <property type="match status" value="2"/>
</dbReference>
<dbReference type="EMBL" id="AP023368">
    <property type="protein sequence ID" value="BCJ98705.1"/>
    <property type="molecule type" value="Genomic_DNA"/>
</dbReference>
<dbReference type="CDD" id="cd04301">
    <property type="entry name" value="NAT_SF"/>
    <property type="match status" value="1"/>
</dbReference>
<name>A0A7I8DNR5_9FIRM</name>
<evidence type="ECO:0000313" key="5">
    <source>
        <dbReference type="Proteomes" id="UP000515703"/>
    </source>
</evidence>
<dbReference type="KEGG" id="acht:bsdcttw_17460"/>
<dbReference type="AlphaFoldDB" id="A0A7I8DNR5"/>
<evidence type="ECO:0000259" key="3">
    <source>
        <dbReference type="PROSITE" id="PS51186"/>
    </source>
</evidence>
<proteinExistence type="predicted"/>
<gene>
    <name evidence="4" type="ORF">bsdcttw_17460</name>
</gene>
<accession>A0A7I8DNR5</accession>
<dbReference type="GO" id="GO:0016747">
    <property type="term" value="F:acyltransferase activity, transferring groups other than amino-acyl groups"/>
    <property type="evidence" value="ECO:0007669"/>
    <property type="project" value="InterPro"/>
</dbReference>
<dbReference type="Gene3D" id="3.40.630.30">
    <property type="match status" value="2"/>
</dbReference>
<protein>
    <submittedName>
        <fullName evidence="4">Acetyltransferase</fullName>
    </submittedName>
</protein>
<dbReference type="InterPro" id="IPR050680">
    <property type="entry name" value="YpeA/RimI_acetyltransf"/>
</dbReference>
<evidence type="ECO:0000313" key="4">
    <source>
        <dbReference type="EMBL" id="BCJ98705.1"/>
    </source>
</evidence>
<dbReference type="Proteomes" id="UP000515703">
    <property type="component" value="Chromosome"/>
</dbReference>
<evidence type="ECO:0000256" key="2">
    <source>
        <dbReference type="ARBA" id="ARBA00023315"/>
    </source>
</evidence>
<keyword evidence="1 4" id="KW-0808">Transferase</keyword>
<dbReference type="PROSITE" id="PS51186">
    <property type="entry name" value="GNAT"/>
    <property type="match status" value="2"/>
</dbReference>
<dbReference type="InterPro" id="IPR000182">
    <property type="entry name" value="GNAT_dom"/>
</dbReference>
<dbReference type="PANTHER" id="PTHR43420:SF44">
    <property type="entry name" value="ACETYLTRANSFERASE YPEA"/>
    <property type="match status" value="1"/>
</dbReference>
<feature type="domain" description="N-acetyltransferase" evidence="3">
    <location>
        <begin position="155"/>
        <end position="283"/>
    </location>
</feature>